<evidence type="ECO:0000313" key="4">
    <source>
        <dbReference type="EMBL" id="KAA1084001.1"/>
    </source>
</evidence>
<dbReference type="Proteomes" id="UP000324748">
    <property type="component" value="Unassembled WGS sequence"/>
</dbReference>
<dbReference type="AlphaFoldDB" id="A0A5B0R1N6"/>
<protein>
    <submittedName>
        <fullName evidence="5">Uncharacterized protein</fullName>
    </submittedName>
</protein>
<gene>
    <name evidence="4" type="ORF">PGT21_013937</name>
    <name evidence="5" type="ORF">PGT21_025266</name>
    <name evidence="2" type="ORF">PGTUg99_002938</name>
    <name evidence="3" type="ORF">PGTUg99_003047</name>
</gene>
<name>A0A5B0R1N6_PUCGR</name>
<evidence type="ECO:0000313" key="6">
    <source>
        <dbReference type="Proteomes" id="UP000324748"/>
    </source>
</evidence>
<proteinExistence type="predicted"/>
<dbReference type="EMBL" id="VDEP01000447">
    <property type="protein sequence ID" value="KAA1078728.1"/>
    <property type="molecule type" value="Genomic_DNA"/>
</dbReference>
<dbReference type="EMBL" id="VSWC01000118">
    <property type="protein sequence ID" value="KAA1084001.1"/>
    <property type="molecule type" value="Genomic_DNA"/>
</dbReference>
<reference evidence="6 7" key="1">
    <citation type="submission" date="2019-05" db="EMBL/GenBank/DDBJ databases">
        <title>Emergence of the Ug99 lineage of the wheat stem rust pathogen through somatic hybridization.</title>
        <authorList>
            <person name="Li F."/>
            <person name="Upadhyaya N.M."/>
            <person name="Sperschneider J."/>
            <person name="Matny O."/>
            <person name="Nguyen-Phuc H."/>
            <person name="Mago R."/>
            <person name="Raley C."/>
            <person name="Miller M.E."/>
            <person name="Silverstein K.A.T."/>
            <person name="Henningsen E."/>
            <person name="Hirsch C.D."/>
            <person name="Visser B."/>
            <person name="Pretorius Z.A."/>
            <person name="Steffenson B.J."/>
            <person name="Schwessinger B."/>
            <person name="Dodds P.N."/>
            <person name="Figueroa M."/>
        </authorList>
    </citation>
    <scope>NUCLEOTIDE SEQUENCE [LARGE SCALE GENOMIC DNA]</scope>
    <source>
        <strain evidence="5">21-0</strain>
        <strain evidence="2 7">Ug99</strain>
    </source>
</reference>
<evidence type="ECO:0000313" key="3">
    <source>
        <dbReference type="EMBL" id="KAA1078728.1"/>
    </source>
</evidence>
<dbReference type="Proteomes" id="UP000325313">
    <property type="component" value="Unassembled WGS sequence"/>
</dbReference>
<dbReference type="EMBL" id="VSWC01000001">
    <property type="protein sequence ID" value="KAA1119426.1"/>
    <property type="molecule type" value="Genomic_DNA"/>
</dbReference>
<sequence length="50" mass="5696">MEDEERELVSKVAFFITHKPPSDGPDQTRTAPKKLSLPSTKLRIDSEQLE</sequence>
<comment type="caution">
    <text evidence="5">The sequence shown here is derived from an EMBL/GenBank/DDBJ whole genome shotgun (WGS) entry which is preliminary data.</text>
</comment>
<evidence type="ECO:0000313" key="2">
    <source>
        <dbReference type="EMBL" id="KAA1066878.1"/>
    </source>
</evidence>
<evidence type="ECO:0000313" key="5">
    <source>
        <dbReference type="EMBL" id="KAA1119426.1"/>
    </source>
</evidence>
<accession>A0A5B0R1N6</accession>
<keyword evidence="6" id="KW-1185">Reference proteome</keyword>
<dbReference type="EMBL" id="VDEP01000508">
    <property type="protein sequence ID" value="KAA1066878.1"/>
    <property type="molecule type" value="Genomic_DNA"/>
</dbReference>
<organism evidence="5 6">
    <name type="scientific">Puccinia graminis f. sp. tritici</name>
    <dbReference type="NCBI Taxonomy" id="56615"/>
    <lineage>
        <taxon>Eukaryota</taxon>
        <taxon>Fungi</taxon>
        <taxon>Dikarya</taxon>
        <taxon>Basidiomycota</taxon>
        <taxon>Pucciniomycotina</taxon>
        <taxon>Pucciniomycetes</taxon>
        <taxon>Pucciniales</taxon>
        <taxon>Pucciniaceae</taxon>
        <taxon>Puccinia</taxon>
    </lineage>
</organism>
<feature type="region of interest" description="Disordered" evidence="1">
    <location>
        <begin position="15"/>
        <end position="50"/>
    </location>
</feature>
<evidence type="ECO:0000256" key="1">
    <source>
        <dbReference type="SAM" id="MobiDB-lite"/>
    </source>
</evidence>
<evidence type="ECO:0000313" key="7">
    <source>
        <dbReference type="Proteomes" id="UP000325313"/>
    </source>
</evidence>